<reference evidence="2" key="1">
    <citation type="submission" date="2022-11" db="EMBL/GenBank/DDBJ databases">
        <title>Genome Resource of Sclerotinia nivalis Strain SnTB1, a Plant Pathogen Isolated from American Ginseng.</title>
        <authorList>
            <person name="Fan S."/>
        </authorList>
    </citation>
    <scope>NUCLEOTIDE SEQUENCE</scope>
    <source>
        <strain evidence="2">SnTB1</strain>
    </source>
</reference>
<protein>
    <submittedName>
        <fullName evidence="2">Uncharacterized protein</fullName>
    </submittedName>
</protein>
<proteinExistence type="predicted"/>
<gene>
    <name evidence="2" type="ORF">OCU04_000329</name>
</gene>
<evidence type="ECO:0000313" key="3">
    <source>
        <dbReference type="Proteomes" id="UP001152300"/>
    </source>
</evidence>
<evidence type="ECO:0000256" key="1">
    <source>
        <dbReference type="SAM" id="MobiDB-lite"/>
    </source>
</evidence>
<dbReference type="AlphaFoldDB" id="A0A9X0AVW2"/>
<sequence length="122" mass="14038">MFQTDRLDVEFLFLSKYFIYLNSSNILNHSNIQNYPIILDNFIIPMISISKSPSFFELQSRVWIHGSSSTFASAPPQTNHYLHTKHPSNYTESELTNLSLNTKKPGRSNIQKIPSQLPQSPH</sequence>
<dbReference type="Proteomes" id="UP001152300">
    <property type="component" value="Unassembled WGS sequence"/>
</dbReference>
<comment type="caution">
    <text evidence="2">The sequence shown here is derived from an EMBL/GenBank/DDBJ whole genome shotgun (WGS) entry which is preliminary data.</text>
</comment>
<name>A0A9X0AVW2_9HELO</name>
<accession>A0A9X0AVW2</accession>
<evidence type="ECO:0000313" key="2">
    <source>
        <dbReference type="EMBL" id="KAJ8069921.1"/>
    </source>
</evidence>
<organism evidence="2 3">
    <name type="scientific">Sclerotinia nivalis</name>
    <dbReference type="NCBI Taxonomy" id="352851"/>
    <lineage>
        <taxon>Eukaryota</taxon>
        <taxon>Fungi</taxon>
        <taxon>Dikarya</taxon>
        <taxon>Ascomycota</taxon>
        <taxon>Pezizomycotina</taxon>
        <taxon>Leotiomycetes</taxon>
        <taxon>Helotiales</taxon>
        <taxon>Sclerotiniaceae</taxon>
        <taxon>Sclerotinia</taxon>
    </lineage>
</organism>
<dbReference type="EMBL" id="JAPEIS010000001">
    <property type="protein sequence ID" value="KAJ8069921.1"/>
    <property type="molecule type" value="Genomic_DNA"/>
</dbReference>
<keyword evidence="3" id="KW-1185">Reference proteome</keyword>
<feature type="region of interest" description="Disordered" evidence="1">
    <location>
        <begin position="101"/>
        <end position="122"/>
    </location>
</feature>